<dbReference type="CDD" id="cd00060">
    <property type="entry name" value="FHA"/>
    <property type="match status" value="1"/>
</dbReference>
<dbReference type="GO" id="GO:0004672">
    <property type="term" value="F:protein kinase activity"/>
    <property type="evidence" value="ECO:0007669"/>
    <property type="project" value="InterPro"/>
</dbReference>
<organism evidence="8 9">
    <name type="scientific">Cylindrobasidium torrendii FP15055 ss-10</name>
    <dbReference type="NCBI Taxonomy" id="1314674"/>
    <lineage>
        <taxon>Eukaryota</taxon>
        <taxon>Fungi</taxon>
        <taxon>Dikarya</taxon>
        <taxon>Basidiomycota</taxon>
        <taxon>Agaricomycotina</taxon>
        <taxon>Agaricomycetes</taxon>
        <taxon>Agaricomycetidae</taxon>
        <taxon>Agaricales</taxon>
        <taxon>Marasmiineae</taxon>
        <taxon>Physalacriaceae</taxon>
        <taxon>Cylindrobasidium</taxon>
    </lineage>
</organism>
<keyword evidence="2 4" id="KW-0547">Nucleotide-binding</keyword>
<dbReference type="Pfam" id="PF00498">
    <property type="entry name" value="FHA"/>
    <property type="match status" value="1"/>
</dbReference>
<name>A0A0D7BHN2_9AGAR</name>
<keyword evidence="9" id="KW-1185">Reference proteome</keyword>
<dbReference type="SUPFAM" id="SSF49879">
    <property type="entry name" value="SMAD/FHA domain"/>
    <property type="match status" value="1"/>
</dbReference>
<dbReference type="Pfam" id="PF00069">
    <property type="entry name" value="Pkinase"/>
    <property type="match status" value="1"/>
</dbReference>
<dbReference type="SMART" id="SM00220">
    <property type="entry name" value="S_TKc"/>
    <property type="match status" value="1"/>
</dbReference>
<evidence type="ECO:0000256" key="4">
    <source>
        <dbReference type="PROSITE-ProRule" id="PRU10141"/>
    </source>
</evidence>
<dbReference type="Gene3D" id="1.10.510.10">
    <property type="entry name" value="Transferase(Phosphotransferase) domain 1"/>
    <property type="match status" value="1"/>
</dbReference>
<dbReference type="InterPro" id="IPR008271">
    <property type="entry name" value="Ser/Thr_kinase_AS"/>
</dbReference>
<feature type="binding site" evidence="4">
    <location>
        <position position="197"/>
    </location>
    <ligand>
        <name>ATP</name>
        <dbReference type="ChEBI" id="CHEBI:30616"/>
    </ligand>
</feature>
<keyword evidence="3 4" id="KW-0067">ATP-binding</keyword>
<dbReference type="PROSITE" id="PS50006">
    <property type="entry name" value="FHA_DOMAIN"/>
    <property type="match status" value="1"/>
</dbReference>
<dbReference type="STRING" id="1314674.A0A0D7BHN2"/>
<sequence>MTSLLHWTPPRSQMDDPYQTAAAEGWDVEIDATQQASQRPPEEGDDEQDWDSDSWATLVPKNSSQPYFRLPITKCSVTLGRHPAADCVVTGDARISAEHLELRWSDTGIFTICDKSTNGTWLENILLVKNEYTAIKRGQTIAIGQRGSNEYTFHSPLIETRHRAEDRYSALILIGTGGMGEVSKALDTKTGCVVAMKTIVITSENELHTRREVEVMRALSGHPFIVQILDNYDRPTVLRKEHRIIMELMAGGSLFDWNAENRFTIDEQMYQHFMYQIMKALEYIHSKGITHRDLKPENLLLTKSEPPVIKIADFGLSKHVKNNLTRFKTKGLGTVQFMAPEQLDDPEGNSTSYYDSKVDAWSVGIILFVLAAFQNAWIEQYDETQMKRVFDTFMETRLSNEAKSFWRRLVRVDPEERMSMKQALADPWLLDYADPKPVYRVGSHGLEGPLRQLHRFPPATLAHRPTPRYNDAGAVPSGTTVLTPDATARYRRPEQDDSFFYGTSTAGPSRVVEASGAGSEGVVAFQGYPSTPSGSATPSNGFFTATNTGGYTPGLSASSTNPSIPGLHLFKHMAPPQAIR</sequence>
<dbReference type="PROSITE" id="PS50011">
    <property type="entry name" value="PROTEIN_KINASE_DOM"/>
    <property type="match status" value="1"/>
</dbReference>
<accession>A0A0D7BHN2</accession>
<dbReference type="InterPro" id="IPR011009">
    <property type="entry name" value="Kinase-like_dom_sf"/>
</dbReference>
<dbReference type="OrthoDB" id="10252171at2759"/>
<dbReference type="Gene3D" id="2.60.200.20">
    <property type="match status" value="1"/>
</dbReference>
<reference evidence="8 9" key="1">
    <citation type="journal article" date="2015" name="Fungal Genet. Biol.">
        <title>Evolution of novel wood decay mechanisms in Agaricales revealed by the genome sequences of Fistulina hepatica and Cylindrobasidium torrendii.</title>
        <authorList>
            <person name="Floudas D."/>
            <person name="Held B.W."/>
            <person name="Riley R."/>
            <person name="Nagy L.G."/>
            <person name="Koehler G."/>
            <person name="Ransdell A.S."/>
            <person name="Younus H."/>
            <person name="Chow J."/>
            <person name="Chiniquy J."/>
            <person name="Lipzen A."/>
            <person name="Tritt A."/>
            <person name="Sun H."/>
            <person name="Haridas S."/>
            <person name="LaButti K."/>
            <person name="Ohm R.A."/>
            <person name="Kues U."/>
            <person name="Blanchette R.A."/>
            <person name="Grigoriev I.V."/>
            <person name="Minto R.E."/>
            <person name="Hibbett D.S."/>
        </authorList>
    </citation>
    <scope>NUCLEOTIDE SEQUENCE [LARGE SCALE GENOMIC DNA]</scope>
    <source>
        <strain evidence="8 9">FP15055 ss-10</strain>
    </source>
</reference>
<evidence type="ECO:0000259" key="6">
    <source>
        <dbReference type="PROSITE" id="PS50006"/>
    </source>
</evidence>
<dbReference type="GO" id="GO:0005524">
    <property type="term" value="F:ATP binding"/>
    <property type="evidence" value="ECO:0007669"/>
    <property type="project" value="UniProtKB-UniRule"/>
</dbReference>
<feature type="domain" description="FHA" evidence="6">
    <location>
        <begin position="77"/>
        <end position="127"/>
    </location>
</feature>
<dbReference type="PROSITE" id="PS00108">
    <property type="entry name" value="PROTEIN_KINASE_ST"/>
    <property type="match status" value="1"/>
</dbReference>
<evidence type="ECO:0000313" key="9">
    <source>
        <dbReference type="Proteomes" id="UP000054007"/>
    </source>
</evidence>
<keyword evidence="8" id="KW-0418">Kinase</keyword>
<feature type="region of interest" description="Disordered" evidence="5">
    <location>
        <begin position="1"/>
        <end position="53"/>
    </location>
</feature>
<evidence type="ECO:0000256" key="2">
    <source>
        <dbReference type="ARBA" id="ARBA00022741"/>
    </source>
</evidence>
<protein>
    <submittedName>
        <fullName evidence="8">Kinase-like protein</fullName>
    </submittedName>
</protein>
<feature type="compositionally biased region" description="Acidic residues" evidence="5">
    <location>
        <begin position="43"/>
        <end position="52"/>
    </location>
</feature>
<evidence type="ECO:0000259" key="7">
    <source>
        <dbReference type="PROSITE" id="PS50011"/>
    </source>
</evidence>
<evidence type="ECO:0000256" key="1">
    <source>
        <dbReference type="ARBA" id="ARBA00005575"/>
    </source>
</evidence>
<dbReference type="SUPFAM" id="SSF56112">
    <property type="entry name" value="Protein kinase-like (PK-like)"/>
    <property type="match status" value="1"/>
</dbReference>
<dbReference type="Proteomes" id="UP000054007">
    <property type="component" value="Unassembled WGS sequence"/>
</dbReference>
<evidence type="ECO:0000256" key="3">
    <source>
        <dbReference type="ARBA" id="ARBA00022840"/>
    </source>
</evidence>
<dbReference type="PANTHER" id="PTHR24347">
    <property type="entry name" value="SERINE/THREONINE-PROTEIN KINASE"/>
    <property type="match status" value="1"/>
</dbReference>
<keyword evidence="8" id="KW-0808">Transferase</keyword>
<dbReference type="SMART" id="SM00240">
    <property type="entry name" value="FHA"/>
    <property type="match status" value="1"/>
</dbReference>
<feature type="domain" description="Protein kinase" evidence="7">
    <location>
        <begin position="168"/>
        <end position="429"/>
    </location>
</feature>
<proteinExistence type="inferred from homology"/>
<dbReference type="PROSITE" id="PS00107">
    <property type="entry name" value="PROTEIN_KINASE_ATP"/>
    <property type="match status" value="1"/>
</dbReference>
<dbReference type="InterPro" id="IPR017441">
    <property type="entry name" value="Protein_kinase_ATP_BS"/>
</dbReference>
<dbReference type="InterPro" id="IPR008984">
    <property type="entry name" value="SMAD_FHA_dom_sf"/>
</dbReference>
<evidence type="ECO:0000256" key="5">
    <source>
        <dbReference type="SAM" id="MobiDB-lite"/>
    </source>
</evidence>
<gene>
    <name evidence="8" type="ORF">CYLTODRAFT_488797</name>
</gene>
<dbReference type="EMBL" id="KN880481">
    <property type="protein sequence ID" value="KIY69614.1"/>
    <property type="molecule type" value="Genomic_DNA"/>
</dbReference>
<dbReference type="InterPro" id="IPR000719">
    <property type="entry name" value="Prot_kinase_dom"/>
</dbReference>
<dbReference type="AlphaFoldDB" id="A0A0D7BHN2"/>
<dbReference type="InterPro" id="IPR000253">
    <property type="entry name" value="FHA_dom"/>
</dbReference>
<comment type="similarity">
    <text evidence="1">Belongs to the protein kinase superfamily. CAMK Ser/Thr protein kinase family. CHEK2 subfamily.</text>
</comment>
<evidence type="ECO:0000313" key="8">
    <source>
        <dbReference type="EMBL" id="KIY69614.1"/>
    </source>
</evidence>